<feature type="compositionally biased region" description="Polar residues" evidence="1">
    <location>
        <begin position="390"/>
        <end position="409"/>
    </location>
</feature>
<evidence type="ECO:0000313" key="2">
    <source>
        <dbReference type="EMBL" id="ETO27872.1"/>
    </source>
</evidence>
<feature type="region of interest" description="Disordered" evidence="1">
    <location>
        <begin position="102"/>
        <end position="137"/>
    </location>
</feature>
<organism evidence="2 3">
    <name type="scientific">Reticulomyxa filosa</name>
    <dbReference type="NCBI Taxonomy" id="46433"/>
    <lineage>
        <taxon>Eukaryota</taxon>
        <taxon>Sar</taxon>
        <taxon>Rhizaria</taxon>
        <taxon>Retaria</taxon>
        <taxon>Foraminifera</taxon>
        <taxon>Monothalamids</taxon>
        <taxon>Reticulomyxidae</taxon>
        <taxon>Reticulomyxa</taxon>
    </lineage>
</organism>
<keyword evidence="3" id="KW-1185">Reference proteome</keyword>
<feature type="region of interest" description="Disordered" evidence="1">
    <location>
        <begin position="390"/>
        <end position="475"/>
    </location>
</feature>
<sequence>MAQAKSNEGSGLALVREDEREMIEYMNKKFFETNDENMNDSKANEQYLALKDTEWALNIVRLTKDKMDEWMKRHLELLLGMKLADWREFLFESSKPQIETLIPNKNDESQPHGTNVSSPTTTTTTTTTTVPTTPNTYTHNTMVSPTLLCILKDSAGVWRGAMTGMLHCYKLKRQHKENIDVNETKNKEEQKEEEEEEDIYIVKIPLAGVDLHFRRQKLGSLMILYWVGKLYEFICDFHRSKRIHANGKTSPFRIFFVVLSLSDENAQQFWNKNDFVHSKDVDYISQTLQHSLQKEQLLKQGVMLSKENELIPLIYRHKDQTKTLNNEWNVNSVFFDNDLYKNFKCPKYTNFHQKYAKLEEVEEEKKKIAEWKKKYEEKMRLKNLQKNVSDQTLASAEGNTSNATDSLSNKNEEEYPLVSDDDSDEEFQPDEKGEEDVEEEEDEDEDEDFDEDGENDANGDDDYDAHDDYDEVDCD</sequence>
<evidence type="ECO:0000256" key="1">
    <source>
        <dbReference type="SAM" id="MobiDB-lite"/>
    </source>
</evidence>
<proteinExistence type="predicted"/>
<evidence type="ECO:0000313" key="3">
    <source>
        <dbReference type="Proteomes" id="UP000023152"/>
    </source>
</evidence>
<comment type="caution">
    <text evidence="2">The sequence shown here is derived from an EMBL/GenBank/DDBJ whole genome shotgun (WGS) entry which is preliminary data.</text>
</comment>
<feature type="compositionally biased region" description="Low complexity" evidence="1">
    <location>
        <begin position="114"/>
        <end position="137"/>
    </location>
</feature>
<name>X6NRD1_RETFI</name>
<dbReference type="Proteomes" id="UP000023152">
    <property type="component" value="Unassembled WGS sequence"/>
</dbReference>
<feature type="compositionally biased region" description="Acidic residues" evidence="1">
    <location>
        <begin position="419"/>
        <end position="475"/>
    </location>
</feature>
<accession>X6NRD1</accession>
<dbReference type="EMBL" id="ASPP01006988">
    <property type="protein sequence ID" value="ETO27872.1"/>
    <property type="molecule type" value="Genomic_DNA"/>
</dbReference>
<reference evidence="2 3" key="1">
    <citation type="journal article" date="2013" name="Curr. Biol.">
        <title>The Genome of the Foraminiferan Reticulomyxa filosa.</title>
        <authorList>
            <person name="Glockner G."/>
            <person name="Hulsmann N."/>
            <person name="Schleicher M."/>
            <person name="Noegel A.A."/>
            <person name="Eichinger L."/>
            <person name="Gallinger C."/>
            <person name="Pawlowski J."/>
            <person name="Sierra R."/>
            <person name="Euteneuer U."/>
            <person name="Pillet L."/>
            <person name="Moustafa A."/>
            <person name="Platzer M."/>
            <person name="Groth M."/>
            <person name="Szafranski K."/>
            <person name="Schliwa M."/>
        </authorList>
    </citation>
    <scope>NUCLEOTIDE SEQUENCE [LARGE SCALE GENOMIC DNA]</scope>
</reference>
<dbReference type="AlphaFoldDB" id="X6NRD1"/>
<gene>
    <name evidence="2" type="ORF">RFI_09263</name>
</gene>
<protein>
    <submittedName>
        <fullName evidence="2">Uncharacterized protein</fullName>
    </submittedName>
</protein>